<organism evidence="1">
    <name type="scientific">marine sediment metagenome</name>
    <dbReference type="NCBI Taxonomy" id="412755"/>
    <lineage>
        <taxon>unclassified sequences</taxon>
        <taxon>metagenomes</taxon>
        <taxon>ecological metagenomes</taxon>
    </lineage>
</organism>
<sequence>MILARKREALSIFRELGLAERMGPHTEMCLARAGEIA</sequence>
<feature type="non-terminal residue" evidence="1">
    <location>
        <position position="37"/>
    </location>
</feature>
<comment type="caution">
    <text evidence="1">The sequence shown here is derived from an EMBL/GenBank/DDBJ whole genome shotgun (WGS) entry which is preliminary data.</text>
</comment>
<dbReference type="EMBL" id="BARU01010986">
    <property type="protein sequence ID" value="GAH39793.1"/>
    <property type="molecule type" value="Genomic_DNA"/>
</dbReference>
<proteinExistence type="predicted"/>
<protein>
    <submittedName>
        <fullName evidence="1">Uncharacterized protein</fullName>
    </submittedName>
</protein>
<dbReference type="AlphaFoldDB" id="X1H3D8"/>
<reference evidence="1" key="1">
    <citation type="journal article" date="2014" name="Front. Microbiol.">
        <title>High frequency of phylogenetically diverse reductive dehalogenase-homologous genes in deep subseafloor sedimentary metagenomes.</title>
        <authorList>
            <person name="Kawai M."/>
            <person name="Futagami T."/>
            <person name="Toyoda A."/>
            <person name="Takaki Y."/>
            <person name="Nishi S."/>
            <person name="Hori S."/>
            <person name="Arai W."/>
            <person name="Tsubouchi T."/>
            <person name="Morono Y."/>
            <person name="Uchiyama I."/>
            <person name="Ito T."/>
            <person name="Fujiyama A."/>
            <person name="Inagaki F."/>
            <person name="Takami H."/>
        </authorList>
    </citation>
    <scope>NUCLEOTIDE SEQUENCE</scope>
    <source>
        <strain evidence="1">Expedition CK06-06</strain>
    </source>
</reference>
<gene>
    <name evidence="1" type="ORF">S03H2_20774</name>
</gene>
<name>X1H3D8_9ZZZZ</name>
<evidence type="ECO:0000313" key="1">
    <source>
        <dbReference type="EMBL" id="GAH39793.1"/>
    </source>
</evidence>
<accession>X1H3D8</accession>